<dbReference type="Proteomes" id="UP000245711">
    <property type="component" value="Plasmid pRB98"/>
</dbReference>
<dbReference type="RefSeq" id="WP_230990323.1">
    <property type="nucleotide sequence ID" value="NZ_CP021355.1"/>
</dbReference>
<dbReference type="AlphaFoldDB" id="A0A2S2C6A9"/>
<geneLocation type="plasmid" evidence="3">
    <name>prb98</name>
</geneLocation>
<evidence type="ECO:0000313" key="2">
    <source>
        <dbReference type="EMBL" id="AWK76389.1"/>
    </source>
</evidence>
<protein>
    <submittedName>
        <fullName evidence="2">Uncharacterized protein</fullName>
    </submittedName>
</protein>
<reference evidence="2 3" key="1">
    <citation type="submission" date="2017-05" db="EMBL/GenBank/DDBJ databases">
        <title>Isolation of Rhodococcus sp. S2-17 biodegrading of BP-3.</title>
        <authorList>
            <person name="Lee Y."/>
            <person name="Kim K.H."/>
            <person name="Chun B.H."/>
            <person name="Jung H.S."/>
            <person name="Jeon C.O."/>
        </authorList>
    </citation>
    <scope>NUCLEOTIDE SEQUENCE [LARGE SCALE GENOMIC DNA]</scope>
    <source>
        <strain evidence="2 3">S2-17</strain>
        <plasmid evidence="3">prb98</plasmid>
    </source>
</reference>
<dbReference type="KEGG" id="roz:CBI38_33755"/>
<dbReference type="InterPro" id="IPR025242">
    <property type="entry name" value="DUF4193"/>
</dbReference>
<evidence type="ECO:0000256" key="1">
    <source>
        <dbReference type="SAM" id="MobiDB-lite"/>
    </source>
</evidence>
<sequence length="234" mass="24952">MWSLAVGVIVVPTGPRYAAIAYLDANTPDPLPLRAGDVLVVNTARASLPRAHHLPHRPHPLPFRPGCGCCPPANLHAGVLVTSRRAVAGSTGASRGSTITDEAVMITDNPGTAARRYIDTLDEITKSTQHSHATAIWRIGRIVSLPGIRGPVRAEPEFLPTPVTRMRLWHRTDYQPGPAVDGEDNDTAEPSNYPGADLPGEELAARLIGRQSDESTCTSCLLVHHQGDSSTSSS</sequence>
<name>A0A2S2C6A9_9NOCA</name>
<gene>
    <name evidence="2" type="ORF">CBI38_33755</name>
</gene>
<keyword evidence="2" id="KW-0614">Plasmid</keyword>
<dbReference type="EMBL" id="CP021355">
    <property type="protein sequence ID" value="AWK76389.1"/>
    <property type="molecule type" value="Genomic_DNA"/>
</dbReference>
<organism evidence="2 3">
    <name type="scientific">Rhodococcus oxybenzonivorans</name>
    <dbReference type="NCBI Taxonomy" id="1990687"/>
    <lineage>
        <taxon>Bacteria</taxon>
        <taxon>Bacillati</taxon>
        <taxon>Actinomycetota</taxon>
        <taxon>Actinomycetes</taxon>
        <taxon>Mycobacteriales</taxon>
        <taxon>Nocardiaceae</taxon>
        <taxon>Rhodococcus</taxon>
    </lineage>
</organism>
<proteinExistence type="predicted"/>
<keyword evidence="3" id="KW-1185">Reference proteome</keyword>
<feature type="region of interest" description="Disordered" evidence="1">
    <location>
        <begin position="174"/>
        <end position="199"/>
    </location>
</feature>
<evidence type="ECO:0000313" key="3">
    <source>
        <dbReference type="Proteomes" id="UP000245711"/>
    </source>
</evidence>
<dbReference type="Pfam" id="PF13834">
    <property type="entry name" value="DUF4193"/>
    <property type="match status" value="1"/>
</dbReference>
<accession>A0A2S2C6A9</accession>